<protein>
    <submittedName>
        <fullName evidence="1">Uncharacterized protein</fullName>
    </submittedName>
</protein>
<gene>
    <name evidence="1" type="ORF">SAMN05444159_7082</name>
</gene>
<reference evidence="1 2" key="1">
    <citation type="submission" date="2016-11" db="EMBL/GenBank/DDBJ databases">
        <authorList>
            <person name="Jaros S."/>
            <person name="Januszkiewicz K."/>
            <person name="Wedrychowicz H."/>
        </authorList>
    </citation>
    <scope>NUCLEOTIDE SEQUENCE [LARGE SCALE GENOMIC DNA]</scope>
    <source>
        <strain evidence="1 2">GAS499</strain>
    </source>
</reference>
<evidence type="ECO:0000313" key="2">
    <source>
        <dbReference type="Proteomes" id="UP000189935"/>
    </source>
</evidence>
<dbReference type="OrthoDB" id="8139579at2"/>
<dbReference type="EMBL" id="LT670844">
    <property type="protein sequence ID" value="SHL88188.1"/>
    <property type="molecule type" value="Genomic_DNA"/>
</dbReference>
<name>A0A1M7E9A2_9BRAD</name>
<accession>A0A1M7E9A2</accession>
<dbReference type="RefSeq" id="WP_079544121.1">
    <property type="nucleotide sequence ID" value="NZ_LT670844.1"/>
</dbReference>
<dbReference type="Proteomes" id="UP000189935">
    <property type="component" value="Chromosome I"/>
</dbReference>
<organism evidence="1 2">
    <name type="scientific">Bradyrhizobium lablabi</name>
    <dbReference type="NCBI Taxonomy" id="722472"/>
    <lineage>
        <taxon>Bacteria</taxon>
        <taxon>Pseudomonadati</taxon>
        <taxon>Pseudomonadota</taxon>
        <taxon>Alphaproteobacteria</taxon>
        <taxon>Hyphomicrobiales</taxon>
        <taxon>Nitrobacteraceae</taxon>
        <taxon>Bradyrhizobium</taxon>
    </lineage>
</organism>
<sequence>MSLGLKELLEKTASWPEEDQAELAEAAAEIEARRTGRYVMTDAERAAVDNGLQQVRRGEFASDIEMQSFWKRFGVA</sequence>
<proteinExistence type="predicted"/>
<evidence type="ECO:0000313" key="1">
    <source>
        <dbReference type="EMBL" id="SHL88188.1"/>
    </source>
</evidence>
<dbReference type="AlphaFoldDB" id="A0A1M7E9A2"/>